<feature type="non-terminal residue" evidence="3">
    <location>
        <position position="49"/>
    </location>
</feature>
<dbReference type="AlphaFoldDB" id="A0A853EKE1"/>
<dbReference type="Gene3D" id="3.40.50.2300">
    <property type="match status" value="1"/>
</dbReference>
<comment type="caution">
    <text evidence="3">The sequence shown here is derived from an EMBL/GenBank/DDBJ whole genome shotgun (WGS) entry which is preliminary data.</text>
</comment>
<proteinExistence type="predicted"/>
<dbReference type="GO" id="GO:0000160">
    <property type="term" value="P:phosphorelay signal transduction system"/>
    <property type="evidence" value="ECO:0007669"/>
    <property type="project" value="InterPro"/>
</dbReference>
<dbReference type="SUPFAM" id="SSF52172">
    <property type="entry name" value="CheY-like"/>
    <property type="match status" value="1"/>
</dbReference>
<reference evidence="3 4" key="1">
    <citation type="submission" date="2020-07" db="EMBL/GenBank/DDBJ databases">
        <title>MOT database genomes.</title>
        <authorList>
            <person name="Joseph S."/>
            <person name="Aduse-Opoku J."/>
            <person name="Hashim A."/>
            <person name="Wade W."/>
            <person name="Curtis M."/>
        </authorList>
    </citation>
    <scope>NUCLEOTIDE SEQUENCE [LARGE SCALE GENOMIC DNA]</scope>
    <source>
        <strain evidence="3 4">WMus004</strain>
    </source>
</reference>
<name>A0A853EKE1_9ACTO</name>
<evidence type="ECO:0000259" key="2">
    <source>
        <dbReference type="PROSITE" id="PS50110"/>
    </source>
</evidence>
<dbReference type="InterPro" id="IPR011006">
    <property type="entry name" value="CheY-like_superfamily"/>
</dbReference>
<feature type="domain" description="Response regulatory" evidence="2">
    <location>
        <begin position="3"/>
        <end position="49"/>
    </location>
</feature>
<dbReference type="InterPro" id="IPR001789">
    <property type="entry name" value="Sig_transdc_resp-reg_receiver"/>
</dbReference>
<comment type="caution">
    <text evidence="1">Lacks conserved residue(s) required for the propagation of feature annotation.</text>
</comment>
<evidence type="ECO:0000313" key="3">
    <source>
        <dbReference type="EMBL" id="NYS69634.1"/>
    </source>
</evidence>
<dbReference type="GO" id="GO:0003677">
    <property type="term" value="F:DNA binding"/>
    <property type="evidence" value="ECO:0007669"/>
    <property type="project" value="UniProtKB-KW"/>
</dbReference>
<accession>A0A853EKE1</accession>
<evidence type="ECO:0000256" key="1">
    <source>
        <dbReference type="PROSITE-ProRule" id="PRU00169"/>
    </source>
</evidence>
<dbReference type="PROSITE" id="PS50110">
    <property type="entry name" value="RESPONSE_REGULATORY"/>
    <property type="match status" value="1"/>
</dbReference>
<keyword evidence="3" id="KW-0238">DNA-binding</keyword>
<protein>
    <submittedName>
        <fullName evidence="3">DNA-binding response regulator</fullName>
    </submittedName>
</protein>
<organism evidence="3 4">
    <name type="scientific">Actinomyces bowdenii</name>
    <dbReference type="NCBI Taxonomy" id="131109"/>
    <lineage>
        <taxon>Bacteria</taxon>
        <taxon>Bacillati</taxon>
        <taxon>Actinomycetota</taxon>
        <taxon>Actinomycetes</taxon>
        <taxon>Actinomycetales</taxon>
        <taxon>Actinomycetaceae</taxon>
        <taxon>Actinomyces</taxon>
    </lineage>
</organism>
<gene>
    <name evidence="3" type="ORF">HZZ05_08940</name>
</gene>
<dbReference type="Proteomes" id="UP000572528">
    <property type="component" value="Unassembled WGS sequence"/>
</dbReference>
<evidence type="ECO:0000313" key="4">
    <source>
        <dbReference type="Proteomes" id="UP000572528"/>
    </source>
</evidence>
<sequence length="49" mass="5585">MTRILLVEDEENYRDPLAFQLRRDGYEVVTAEDGVLAVERFEEAGRVGG</sequence>
<dbReference type="EMBL" id="JACBXV010000124">
    <property type="protein sequence ID" value="NYS69634.1"/>
    <property type="molecule type" value="Genomic_DNA"/>
</dbReference>